<feature type="domain" description="Ig-like" evidence="5">
    <location>
        <begin position="521"/>
        <end position="589"/>
    </location>
</feature>
<protein>
    <recommendedName>
        <fullName evidence="5">Ig-like domain-containing protein</fullName>
    </recommendedName>
</protein>
<dbReference type="InterPro" id="IPR007110">
    <property type="entry name" value="Ig-like_dom"/>
</dbReference>
<dbReference type="InterPro" id="IPR003599">
    <property type="entry name" value="Ig_sub"/>
</dbReference>
<dbReference type="PROSITE" id="PS50835">
    <property type="entry name" value="IG_LIKE"/>
    <property type="match status" value="8"/>
</dbReference>
<keyword evidence="7" id="KW-1185">Reference proteome</keyword>
<keyword evidence="4" id="KW-1133">Transmembrane helix</keyword>
<keyword evidence="4" id="KW-0472">Membrane</keyword>
<feature type="domain" description="Ig-like" evidence="5">
    <location>
        <begin position="923"/>
        <end position="1011"/>
    </location>
</feature>
<dbReference type="GO" id="GO:0007166">
    <property type="term" value="P:cell surface receptor signaling pathway"/>
    <property type="evidence" value="ECO:0007669"/>
    <property type="project" value="TreeGrafter"/>
</dbReference>
<dbReference type="SUPFAM" id="SSF48726">
    <property type="entry name" value="Immunoglobulin"/>
    <property type="match status" value="9"/>
</dbReference>
<dbReference type="GO" id="GO:0004888">
    <property type="term" value="F:transmembrane signaling receptor activity"/>
    <property type="evidence" value="ECO:0007669"/>
    <property type="project" value="TreeGrafter"/>
</dbReference>
<feature type="domain" description="Ig-like" evidence="5">
    <location>
        <begin position="59"/>
        <end position="142"/>
    </location>
</feature>
<evidence type="ECO:0000256" key="4">
    <source>
        <dbReference type="SAM" id="Phobius"/>
    </source>
</evidence>
<accession>A0AAZ1Y359</accession>
<dbReference type="Ensembl" id="ENSOABT00000072909.1">
    <property type="protein sequence ID" value="ENSOABP00000074234.1"/>
    <property type="gene ID" value="ENSOABG00000030966.1"/>
</dbReference>
<dbReference type="PANTHER" id="PTHR11481:SF64">
    <property type="entry name" value="FC RECEPTOR-LIKE PROTEIN 4"/>
    <property type="match status" value="1"/>
</dbReference>
<reference evidence="7" key="1">
    <citation type="submission" date="2020-03" db="EMBL/GenBank/DDBJ databases">
        <title>Evolution of repeat sequences and sex chromosomes of tilapia species revealed by chromosome-level genomes.</title>
        <authorList>
            <person name="Xu L."/>
            <person name="Tao W."/>
            <person name="Wang D."/>
            <person name="Zhou Q."/>
        </authorList>
    </citation>
    <scope>NUCLEOTIDE SEQUENCE [LARGE SCALE GENOMIC DNA]</scope>
    <source>
        <strain evidence="7">Israel</strain>
    </source>
</reference>
<organism evidence="6 7">
    <name type="scientific">Oreochromis aureus</name>
    <name type="common">Israeli tilapia</name>
    <name type="synonym">Chromis aureus</name>
    <dbReference type="NCBI Taxonomy" id="47969"/>
    <lineage>
        <taxon>Eukaryota</taxon>
        <taxon>Metazoa</taxon>
        <taxon>Chordata</taxon>
        <taxon>Craniata</taxon>
        <taxon>Vertebrata</taxon>
        <taxon>Euteleostomi</taxon>
        <taxon>Actinopterygii</taxon>
        <taxon>Neopterygii</taxon>
        <taxon>Teleostei</taxon>
        <taxon>Neoteleostei</taxon>
        <taxon>Acanthomorphata</taxon>
        <taxon>Ovalentaria</taxon>
        <taxon>Cichlomorphae</taxon>
        <taxon>Cichliformes</taxon>
        <taxon>Cichlidae</taxon>
        <taxon>African cichlids</taxon>
        <taxon>Pseudocrenilabrinae</taxon>
        <taxon>Oreochromini</taxon>
        <taxon>Oreochromis</taxon>
    </lineage>
</organism>
<dbReference type="Proteomes" id="UP000472276">
    <property type="component" value="Unassembled WGS sequence"/>
</dbReference>
<feature type="region of interest" description="Disordered" evidence="3">
    <location>
        <begin position="1109"/>
        <end position="1134"/>
    </location>
</feature>
<evidence type="ECO:0000313" key="6">
    <source>
        <dbReference type="Ensembl" id="ENSOABP00000074234.1"/>
    </source>
</evidence>
<keyword evidence="1" id="KW-0732">Signal</keyword>
<dbReference type="AlphaFoldDB" id="A0AAZ1Y359"/>
<name>A0AAZ1Y359_OREAU</name>
<evidence type="ECO:0000256" key="1">
    <source>
        <dbReference type="ARBA" id="ARBA00022729"/>
    </source>
</evidence>
<feature type="transmembrane region" description="Helical" evidence="4">
    <location>
        <begin position="1008"/>
        <end position="1031"/>
    </location>
</feature>
<keyword evidence="4" id="KW-0812">Transmembrane</keyword>
<feature type="domain" description="Ig-like" evidence="5">
    <location>
        <begin position="221"/>
        <end position="305"/>
    </location>
</feature>
<evidence type="ECO:0000313" key="7">
    <source>
        <dbReference type="Proteomes" id="UP000472276"/>
    </source>
</evidence>
<keyword evidence="2" id="KW-1015">Disulfide bond</keyword>
<dbReference type="SMART" id="SM00408">
    <property type="entry name" value="IGc2"/>
    <property type="match status" value="5"/>
</dbReference>
<evidence type="ECO:0000256" key="2">
    <source>
        <dbReference type="ARBA" id="ARBA00023157"/>
    </source>
</evidence>
<dbReference type="GO" id="GO:0006955">
    <property type="term" value="P:immune response"/>
    <property type="evidence" value="ECO:0007669"/>
    <property type="project" value="TreeGrafter"/>
</dbReference>
<dbReference type="SMART" id="SM00409">
    <property type="entry name" value="IG"/>
    <property type="match status" value="10"/>
</dbReference>
<gene>
    <name evidence="6" type="primary">LOC116326937</name>
</gene>
<dbReference type="Pfam" id="PF13895">
    <property type="entry name" value="Ig_2"/>
    <property type="match status" value="1"/>
</dbReference>
<dbReference type="InterPro" id="IPR003598">
    <property type="entry name" value="Ig_sub2"/>
</dbReference>
<evidence type="ECO:0000256" key="3">
    <source>
        <dbReference type="SAM" id="MobiDB-lite"/>
    </source>
</evidence>
<dbReference type="InterPro" id="IPR050488">
    <property type="entry name" value="Ig_Fc_receptor"/>
</dbReference>
<dbReference type="GO" id="GO:0009897">
    <property type="term" value="C:external side of plasma membrane"/>
    <property type="evidence" value="ECO:0007669"/>
    <property type="project" value="TreeGrafter"/>
</dbReference>
<sequence length="1134" mass="128089">MKHYYFLTFSVSHFCFSVSVVSSSDRLSALSVRMGLTVLSVLSLFLLNITLCCGDAQDAELSLKPNVSHLFAGESVTFICDMREGNATDWLYKFNWNDQEMVQFNKSSSYSLYLTAELSGNYQCIGRRNGSTNFTKQSNNLTLSISAHRPTATITADRTTLPVGGSVKLTCSVQGSAGWTFDWFRQIPDSYEVVIDTNSLQNFISVSDEGIYWCRGRRGNPVFFTNLSKVYHIQKTLSNRAFVTLQQNWTQIFSGEMITIKCEIQGGENTEWQYEWRTTSSKTPPTHSEYNISSASFSYNGQYWCKGRRDVFFSTAWSDAFTLKVSNKPRPTITAERRTIPAGGNATLSCSVGSYNEWKYFWFRRASVFSEIQVIRNKEPDQMITVTQGGIYYCKGGRGNPVFFTEDSEAITIEKRVSNKAVVSLEPSWPLIFSGEKITVRCEIYFIGSIEWEYLWRSNAWEYEWSKPDSSTGLTNDASIDVNASVISSGSYRCMGKNKQELYSVTEWSDVITLTVSGNRPKTSISADNRVFLEGDTVTVTCSVTPSSPGWSYYWYRGKKTSEPLTMAEVVLHSDGQIGVSQEGDYWCRGGRGNPVYYTDYSDVISIKKTVRNRPAVTLHPNWPEVYSGETITLKCEIPGEDTEWDYEWATSSSHQPPNQNEYKINSVSTSHHGHYWCKGRMRSAQQNSTMWSASFQLKIVYIEPRPVLTVSPSWLSPGASVTLNCEVEHPSAGWSFYWYKVIKQESGVYHPYHYYPYDYYSRHRDWIHYNRINRLYKYELLPGSISGTAQDSYIIHGQTHTAGYVCRAGRGDPEYHTDYSETVFVWSGDFHSTASLTVSPNSVQHFFYDSVTLNCSGNSSQWRVMTFTQGGYLRKLRECGNWGIMTESTCNIDRLLYQDAVYWCESESGQFSNGINVTAHDTDVILVSPVHPVSEGDSVALGCKLRTGNLNSTVTFYKNGKLIQNDDGEKLNIPAVSKSDEGFYKCEYSGHESPESWMSVRASRSSLSVSLITGLVSGVSLILLLSLLLCCWHKKSKGTLCIRPAQSQETSQTAATVQTMSQDENQQQIYSSLVHGDMNVYESCRPSENTGGWADDYRNISLQLRSVGQRRKCDDPEETSDYHNVDPNSDTGP</sequence>
<feature type="domain" description="Ig-like" evidence="5">
    <location>
        <begin position="615"/>
        <end position="695"/>
    </location>
</feature>
<reference evidence="6" key="3">
    <citation type="submission" date="2025-09" db="UniProtKB">
        <authorList>
            <consortium name="Ensembl"/>
        </authorList>
    </citation>
    <scope>IDENTIFICATION</scope>
</reference>
<dbReference type="Pfam" id="PF13927">
    <property type="entry name" value="Ig_3"/>
    <property type="match status" value="2"/>
</dbReference>
<reference evidence="6" key="2">
    <citation type="submission" date="2025-08" db="UniProtKB">
        <authorList>
            <consortium name="Ensembl"/>
        </authorList>
    </citation>
    <scope>IDENTIFICATION</scope>
</reference>
<dbReference type="Gene3D" id="2.60.40.10">
    <property type="entry name" value="Immunoglobulins"/>
    <property type="match status" value="10"/>
</dbReference>
<feature type="domain" description="Ig-like" evidence="5">
    <location>
        <begin position="329"/>
        <end position="418"/>
    </location>
</feature>
<dbReference type="PANTHER" id="PTHR11481">
    <property type="entry name" value="IMMUNOGLOBULIN FC RECEPTOR"/>
    <property type="match status" value="1"/>
</dbReference>
<dbReference type="InterPro" id="IPR013783">
    <property type="entry name" value="Ig-like_fold"/>
</dbReference>
<feature type="domain" description="Ig-like" evidence="5">
    <location>
        <begin position="150"/>
        <end position="215"/>
    </location>
</feature>
<feature type="domain" description="Ig-like" evidence="5">
    <location>
        <begin position="705"/>
        <end position="823"/>
    </location>
</feature>
<dbReference type="InterPro" id="IPR036179">
    <property type="entry name" value="Ig-like_dom_sf"/>
</dbReference>
<evidence type="ECO:0000259" key="5">
    <source>
        <dbReference type="PROSITE" id="PS50835"/>
    </source>
</evidence>
<proteinExistence type="predicted"/>